<sequence>MVTCPVHDNLSSCWDVSAVAEMNYMFYNAAAFIGDLSGWDVSSVTDMSDMFNGATAFNSDLSSWNVSSVTDMSDMFHNATSFNGDLSSWDDSSVTNMYQMFAGATAFNGNLSRWNISSVTDMSSTFQSAESFNQDLCHWGDEFPYSSAPDIFAESGCTFQAQPTLDRQGPFCASSSCPSSGQSYRVIGMETQHERFVQDYDVMYILMRSLVSIK</sequence>
<gene>
    <name evidence="1" type="ORF">ACHAWU_009739</name>
</gene>
<comment type="caution">
    <text evidence="1">The sequence shown here is derived from an EMBL/GenBank/DDBJ whole genome shotgun (WGS) entry which is preliminary data.</text>
</comment>
<dbReference type="Proteomes" id="UP001530293">
    <property type="component" value="Unassembled WGS sequence"/>
</dbReference>
<organism evidence="1 2">
    <name type="scientific">Discostella pseudostelligera</name>
    <dbReference type="NCBI Taxonomy" id="259834"/>
    <lineage>
        <taxon>Eukaryota</taxon>
        <taxon>Sar</taxon>
        <taxon>Stramenopiles</taxon>
        <taxon>Ochrophyta</taxon>
        <taxon>Bacillariophyta</taxon>
        <taxon>Coscinodiscophyceae</taxon>
        <taxon>Thalassiosirophycidae</taxon>
        <taxon>Stephanodiscales</taxon>
        <taxon>Stephanodiscaceae</taxon>
        <taxon>Discostella</taxon>
    </lineage>
</organism>
<evidence type="ECO:0000313" key="1">
    <source>
        <dbReference type="EMBL" id="KAL3759592.1"/>
    </source>
</evidence>
<evidence type="ECO:0008006" key="3">
    <source>
        <dbReference type="Google" id="ProtNLM"/>
    </source>
</evidence>
<dbReference type="EMBL" id="JALLBG020000199">
    <property type="protein sequence ID" value="KAL3759592.1"/>
    <property type="molecule type" value="Genomic_DNA"/>
</dbReference>
<accession>A0ABD3MBQ4</accession>
<reference evidence="1 2" key="1">
    <citation type="submission" date="2024-10" db="EMBL/GenBank/DDBJ databases">
        <title>Updated reference genomes for cyclostephanoid diatoms.</title>
        <authorList>
            <person name="Roberts W.R."/>
            <person name="Alverson A.J."/>
        </authorList>
    </citation>
    <scope>NUCLEOTIDE SEQUENCE [LARGE SCALE GENOMIC DNA]</scope>
    <source>
        <strain evidence="1 2">AJA232-27</strain>
    </source>
</reference>
<dbReference type="AlphaFoldDB" id="A0ABD3MBQ4"/>
<keyword evidence="2" id="KW-1185">Reference proteome</keyword>
<proteinExistence type="predicted"/>
<name>A0ABD3MBQ4_9STRA</name>
<dbReference type="Pfam" id="PF03382">
    <property type="entry name" value="DUF285"/>
    <property type="match status" value="1"/>
</dbReference>
<dbReference type="NCBIfam" id="TIGR02167">
    <property type="entry name" value="Liste_lipo_26"/>
    <property type="match status" value="4"/>
</dbReference>
<protein>
    <recommendedName>
        <fullName evidence="3">BspA family leucine-rich repeat surface protein</fullName>
    </recommendedName>
</protein>
<evidence type="ECO:0000313" key="2">
    <source>
        <dbReference type="Proteomes" id="UP001530293"/>
    </source>
</evidence>
<dbReference type="InterPro" id="IPR005046">
    <property type="entry name" value="DUF285"/>
</dbReference>
<dbReference type="InterPro" id="IPR011889">
    <property type="entry name" value="Liste_lipo_26"/>
</dbReference>